<name>A0A250I6E6_9BACT</name>
<sequence length="490" mass="50919">MTNRGVVAALMGALMMVATGCAEECVDRYDCNNNKGSAGEGKTWVCRSNKCVAEDVSTSTPDSGTPTPEPDAGTPDSGTGGEEDAGTPPPEDMTISEGGDCTTSASCMAGLFCEAQKCQPLRLAVTERVSGTTTTDRAVVVHYKTPGAAAAPGAAEALSQDTTGTSRFPRWNKEGTAVAFENTAADTTVALWSRPVPFGTANQTELTTATAAGTSEFRYMEWEPSSYIAWGKTAGSSTTGISYLPGAGGAVQSATTSGVFPSWAADGNSFAYSANGQGLKSRSITTGSDAPISGPPTTGEQPLHNKANGVLIYLDAKGVTEDFGSATPLTGLYSFDPASSTVREVALARTESTDASGEVKSFIANHTWSPSGTHVAYVRVYYHKPTSGSAVLCNGSNCGGRQGNVVFVQAIDASGTPGTEIEFANESTLPSFSPDGYFLAYVSGSRLQVQKLNPAGTDAITLKEGPVLTHTWGSIQTNRGDDHRPRWQPR</sequence>
<evidence type="ECO:0000313" key="3">
    <source>
        <dbReference type="EMBL" id="ATB27429.1"/>
    </source>
</evidence>
<dbReference type="Proteomes" id="UP000217289">
    <property type="component" value="Chromosome"/>
</dbReference>
<dbReference type="Gene3D" id="2.120.10.30">
    <property type="entry name" value="TolB, C-terminal domain"/>
    <property type="match status" value="1"/>
</dbReference>
<dbReference type="InterPro" id="IPR011042">
    <property type="entry name" value="6-blade_b-propeller_TolB-like"/>
</dbReference>
<feature type="region of interest" description="Disordered" evidence="1">
    <location>
        <begin position="55"/>
        <end position="99"/>
    </location>
</feature>
<evidence type="ECO:0000313" key="4">
    <source>
        <dbReference type="Proteomes" id="UP000217289"/>
    </source>
</evidence>
<reference evidence="3 4" key="1">
    <citation type="submission" date="2017-06" db="EMBL/GenBank/DDBJ databases">
        <authorList>
            <person name="Kim H.J."/>
            <person name="Triplett B.A."/>
        </authorList>
    </citation>
    <scope>NUCLEOTIDE SEQUENCE [LARGE SCALE GENOMIC DNA]</scope>
    <source>
        <strain evidence="3 4">DSM 14713</strain>
    </source>
</reference>
<dbReference type="InterPro" id="IPR011659">
    <property type="entry name" value="WD40"/>
</dbReference>
<proteinExistence type="predicted"/>
<keyword evidence="4" id="KW-1185">Reference proteome</keyword>
<dbReference type="KEGG" id="mbd:MEBOL_000871"/>
<dbReference type="AlphaFoldDB" id="A0A250I6E6"/>
<protein>
    <recommendedName>
        <fullName evidence="5">Lipoprotein</fullName>
    </recommendedName>
</protein>
<feature type="signal peptide" evidence="2">
    <location>
        <begin position="1"/>
        <end position="22"/>
    </location>
</feature>
<evidence type="ECO:0000256" key="2">
    <source>
        <dbReference type="SAM" id="SignalP"/>
    </source>
</evidence>
<dbReference type="Pfam" id="PF07676">
    <property type="entry name" value="PD40"/>
    <property type="match status" value="2"/>
</dbReference>
<dbReference type="SUPFAM" id="SSF82171">
    <property type="entry name" value="DPP6 N-terminal domain-like"/>
    <property type="match status" value="1"/>
</dbReference>
<dbReference type="EMBL" id="CP022163">
    <property type="protein sequence ID" value="ATB27429.1"/>
    <property type="molecule type" value="Genomic_DNA"/>
</dbReference>
<dbReference type="PROSITE" id="PS51257">
    <property type="entry name" value="PROKAR_LIPOPROTEIN"/>
    <property type="match status" value="1"/>
</dbReference>
<organism evidence="3 4">
    <name type="scientific">Melittangium boletus DSM 14713</name>
    <dbReference type="NCBI Taxonomy" id="1294270"/>
    <lineage>
        <taxon>Bacteria</taxon>
        <taxon>Pseudomonadati</taxon>
        <taxon>Myxococcota</taxon>
        <taxon>Myxococcia</taxon>
        <taxon>Myxococcales</taxon>
        <taxon>Cystobacterineae</taxon>
        <taxon>Archangiaceae</taxon>
        <taxon>Melittangium</taxon>
    </lineage>
</organism>
<evidence type="ECO:0008006" key="5">
    <source>
        <dbReference type="Google" id="ProtNLM"/>
    </source>
</evidence>
<evidence type="ECO:0000256" key="1">
    <source>
        <dbReference type="SAM" id="MobiDB-lite"/>
    </source>
</evidence>
<dbReference type="OrthoDB" id="5496929at2"/>
<keyword evidence="2" id="KW-0732">Signal</keyword>
<dbReference type="RefSeq" id="WP_095976232.1">
    <property type="nucleotide sequence ID" value="NZ_CP022163.1"/>
</dbReference>
<feature type="compositionally biased region" description="Low complexity" evidence="1">
    <location>
        <begin position="55"/>
        <end position="66"/>
    </location>
</feature>
<gene>
    <name evidence="3" type="ORF">MEBOL_000871</name>
</gene>
<feature type="chain" id="PRO_5013372547" description="Lipoprotein" evidence="2">
    <location>
        <begin position="23"/>
        <end position="490"/>
    </location>
</feature>
<accession>A0A250I6E6</accession>